<sequence>MATVSEASALAEAAGLDAVGEGVALAVALLLVAGAHTVSFDGGVSL</sequence>
<protein>
    <submittedName>
        <fullName evidence="1">Uncharacterized protein</fullName>
    </submittedName>
</protein>
<name>A0A9D2UE44_9MICC</name>
<reference evidence="1" key="1">
    <citation type="journal article" date="2021" name="PeerJ">
        <title>Extensive microbial diversity within the chicken gut microbiome revealed by metagenomics and culture.</title>
        <authorList>
            <person name="Gilroy R."/>
            <person name="Ravi A."/>
            <person name="Getino M."/>
            <person name="Pursley I."/>
            <person name="Horton D.L."/>
            <person name="Alikhan N.F."/>
            <person name="Baker D."/>
            <person name="Gharbi K."/>
            <person name="Hall N."/>
            <person name="Watson M."/>
            <person name="Adriaenssens E.M."/>
            <person name="Foster-Nyarko E."/>
            <person name="Jarju S."/>
            <person name="Secka A."/>
            <person name="Antonio M."/>
            <person name="Oren A."/>
            <person name="Chaudhuri R.R."/>
            <person name="La Ragione R."/>
            <person name="Hildebrand F."/>
            <person name="Pallen M.J."/>
        </authorList>
    </citation>
    <scope>NUCLEOTIDE SEQUENCE</scope>
    <source>
        <strain evidence="1">ChiHjej10B9-4811</strain>
    </source>
</reference>
<proteinExistence type="predicted"/>
<dbReference type="EMBL" id="DWUS01000071">
    <property type="protein sequence ID" value="HJD50773.1"/>
    <property type="molecule type" value="Genomic_DNA"/>
</dbReference>
<evidence type="ECO:0000313" key="1">
    <source>
        <dbReference type="EMBL" id="HJD50773.1"/>
    </source>
</evidence>
<evidence type="ECO:0000313" key="2">
    <source>
        <dbReference type="Proteomes" id="UP000823908"/>
    </source>
</evidence>
<dbReference type="Proteomes" id="UP000823908">
    <property type="component" value="Unassembled WGS sequence"/>
</dbReference>
<comment type="caution">
    <text evidence="1">The sequence shown here is derived from an EMBL/GenBank/DDBJ whole genome shotgun (WGS) entry which is preliminary data.</text>
</comment>
<reference evidence="1" key="2">
    <citation type="submission" date="2021-04" db="EMBL/GenBank/DDBJ databases">
        <authorList>
            <person name="Gilroy R."/>
        </authorList>
    </citation>
    <scope>NUCLEOTIDE SEQUENCE</scope>
    <source>
        <strain evidence="1">ChiHjej10B9-4811</strain>
    </source>
</reference>
<gene>
    <name evidence="1" type="ORF">H9908_02725</name>
</gene>
<dbReference type="AlphaFoldDB" id="A0A9D2UE44"/>
<accession>A0A9D2UE44</accession>
<organism evidence="1 2">
    <name type="scientific">Candidatus Rothia avistercoris</name>
    <dbReference type="NCBI Taxonomy" id="2840479"/>
    <lineage>
        <taxon>Bacteria</taxon>
        <taxon>Bacillati</taxon>
        <taxon>Actinomycetota</taxon>
        <taxon>Actinomycetes</taxon>
        <taxon>Micrococcales</taxon>
        <taxon>Micrococcaceae</taxon>
        <taxon>Rothia</taxon>
    </lineage>
</organism>